<keyword evidence="4" id="KW-0560">Oxidoreductase</keyword>
<evidence type="ECO:0000256" key="3">
    <source>
        <dbReference type="PIRSR" id="PIRSR602401-1"/>
    </source>
</evidence>
<evidence type="ECO:0000313" key="6">
    <source>
        <dbReference type="EMBL" id="CAG8698084.1"/>
    </source>
</evidence>
<dbReference type="InterPro" id="IPR001128">
    <property type="entry name" value="Cyt_P450"/>
</dbReference>
<keyword evidence="1 3" id="KW-0479">Metal-binding</keyword>
<dbReference type="PANTHER" id="PTHR24301">
    <property type="entry name" value="THROMBOXANE-A SYNTHASE"/>
    <property type="match status" value="1"/>
</dbReference>
<reference evidence="6" key="1">
    <citation type="submission" date="2021-06" db="EMBL/GenBank/DDBJ databases">
        <authorList>
            <person name="Kallberg Y."/>
            <person name="Tangrot J."/>
            <person name="Rosling A."/>
        </authorList>
    </citation>
    <scope>NUCLEOTIDE SEQUENCE</scope>
    <source>
        <strain evidence="6">CL551</strain>
    </source>
</reference>
<dbReference type="InterPro" id="IPR017972">
    <property type="entry name" value="Cyt_P450_CS"/>
</dbReference>
<keyword evidence="4" id="KW-0503">Monooxygenase</keyword>
<dbReference type="GO" id="GO:0004497">
    <property type="term" value="F:monooxygenase activity"/>
    <property type="evidence" value="ECO:0007669"/>
    <property type="project" value="UniProtKB-KW"/>
</dbReference>
<evidence type="ECO:0000256" key="5">
    <source>
        <dbReference type="SAM" id="Phobius"/>
    </source>
</evidence>
<evidence type="ECO:0000256" key="2">
    <source>
        <dbReference type="ARBA" id="ARBA00023004"/>
    </source>
</evidence>
<dbReference type="Proteomes" id="UP000789342">
    <property type="component" value="Unassembled WGS sequence"/>
</dbReference>
<dbReference type="PANTHER" id="PTHR24301:SF2">
    <property type="entry name" value="THROMBOXANE-A SYNTHASE"/>
    <property type="match status" value="1"/>
</dbReference>
<dbReference type="SUPFAM" id="SSF48264">
    <property type="entry name" value="Cytochrome P450"/>
    <property type="match status" value="1"/>
</dbReference>
<dbReference type="PROSITE" id="PS00086">
    <property type="entry name" value="CYTOCHROME_P450"/>
    <property type="match status" value="1"/>
</dbReference>
<dbReference type="OrthoDB" id="1470350at2759"/>
<feature type="binding site" description="axial binding residue" evidence="3">
    <location>
        <position position="499"/>
    </location>
    <ligand>
        <name>heme</name>
        <dbReference type="ChEBI" id="CHEBI:30413"/>
    </ligand>
    <ligandPart>
        <name>Fe</name>
        <dbReference type="ChEBI" id="CHEBI:18248"/>
    </ligandPart>
</feature>
<dbReference type="GO" id="GO:0005506">
    <property type="term" value="F:iron ion binding"/>
    <property type="evidence" value="ECO:0007669"/>
    <property type="project" value="InterPro"/>
</dbReference>
<dbReference type="GO" id="GO:0020037">
    <property type="term" value="F:heme binding"/>
    <property type="evidence" value="ECO:0007669"/>
    <property type="project" value="InterPro"/>
</dbReference>
<feature type="transmembrane region" description="Helical" evidence="5">
    <location>
        <begin position="12"/>
        <end position="34"/>
    </location>
</feature>
<keyword evidence="3 4" id="KW-0349">Heme</keyword>
<evidence type="ECO:0000256" key="4">
    <source>
        <dbReference type="RuleBase" id="RU000461"/>
    </source>
</evidence>
<comment type="cofactor">
    <cofactor evidence="3">
        <name>heme</name>
        <dbReference type="ChEBI" id="CHEBI:30413"/>
    </cofactor>
</comment>
<dbReference type="Pfam" id="PF00067">
    <property type="entry name" value="p450"/>
    <property type="match status" value="1"/>
</dbReference>
<dbReference type="InterPro" id="IPR002401">
    <property type="entry name" value="Cyt_P450_E_grp-I"/>
</dbReference>
<comment type="similarity">
    <text evidence="4">Belongs to the cytochrome P450 family.</text>
</comment>
<dbReference type="InterPro" id="IPR036396">
    <property type="entry name" value="Cyt_P450_sf"/>
</dbReference>
<keyword evidence="5" id="KW-0472">Membrane</keyword>
<gene>
    <name evidence="6" type="ORF">AMORRO_LOCUS11960</name>
</gene>
<evidence type="ECO:0000256" key="1">
    <source>
        <dbReference type="ARBA" id="ARBA00022723"/>
    </source>
</evidence>
<accession>A0A9N9HNN6</accession>
<dbReference type="AlphaFoldDB" id="A0A9N9HNN6"/>
<keyword evidence="5" id="KW-1133">Transmembrane helix</keyword>
<dbReference type="PRINTS" id="PR00385">
    <property type="entry name" value="P450"/>
</dbReference>
<organism evidence="6 7">
    <name type="scientific">Acaulospora morrowiae</name>
    <dbReference type="NCBI Taxonomy" id="94023"/>
    <lineage>
        <taxon>Eukaryota</taxon>
        <taxon>Fungi</taxon>
        <taxon>Fungi incertae sedis</taxon>
        <taxon>Mucoromycota</taxon>
        <taxon>Glomeromycotina</taxon>
        <taxon>Glomeromycetes</taxon>
        <taxon>Diversisporales</taxon>
        <taxon>Acaulosporaceae</taxon>
        <taxon>Acaulospora</taxon>
    </lineage>
</organism>
<sequence length="555" mass="64935">MSFLTRLHQLYYYSTLIRSFFTPLIIIFVIYLFIRPYISYFKSRSYRAPGPIPLPFIGYLSILIGDVAENNFRLSKKYGDICEIEMFGYRYVLISNPSLLKDLFSPSVNSAFLRRMPLMPGFKELGMDKEGLLLNLDIPKWRHNRKFFQQSLSPPSFVELSTKYTRECCGEMMEYWNDIEQDTVVRLDHWYRAFTSDMMGLVAAGNKEDSLKVLHRKVVMKESSSRRETDEKYQPSKGEIYRRLREDYAEALNFFVFVPKFVWNLPFIKEKCKHYRETLNSLTEFEIDFIKERKEIIKAESNKRKRSADSSKELVGFNRTLISGNNSKVRPDFLTMLLTTNEDDDPTPDDIKQNLREMFSAGTGTTTTTLCAITYLLAKHPEIERRMVEEILSVVGPDREVEPLDLPKLEYTEAVLNESVRLYPVVPVTYRFTSDQSTEISGYNFPPNTLFAINLGHIHRDARYFKEPEKFNPDRFMGNWREKLPQYAFSPFGHGMRSCPGKNFSITEIKVILATIYRKYTFRLVNSKEPLHLKFAAVNDITKMEVFVEKRDGVN</sequence>
<keyword evidence="2 3" id="KW-0408">Iron</keyword>
<keyword evidence="7" id="KW-1185">Reference proteome</keyword>
<protein>
    <submittedName>
        <fullName evidence="6">16570_t:CDS:1</fullName>
    </submittedName>
</protein>
<comment type="caution">
    <text evidence="6">The sequence shown here is derived from an EMBL/GenBank/DDBJ whole genome shotgun (WGS) entry which is preliminary data.</text>
</comment>
<keyword evidence="5" id="KW-0812">Transmembrane</keyword>
<evidence type="ECO:0000313" key="7">
    <source>
        <dbReference type="Proteomes" id="UP000789342"/>
    </source>
</evidence>
<name>A0A9N9HNN6_9GLOM</name>
<proteinExistence type="inferred from homology"/>
<dbReference type="GO" id="GO:0016705">
    <property type="term" value="F:oxidoreductase activity, acting on paired donors, with incorporation or reduction of molecular oxygen"/>
    <property type="evidence" value="ECO:0007669"/>
    <property type="project" value="InterPro"/>
</dbReference>
<dbReference type="PRINTS" id="PR00463">
    <property type="entry name" value="EP450I"/>
</dbReference>
<dbReference type="EMBL" id="CAJVPV010016429">
    <property type="protein sequence ID" value="CAG8698084.1"/>
    <property type="molecule type" value="Genomic_DNA"/>
</dbReference>
<dbReference type="Gene3D" id="1.10.630.10">
    <property type="entry name" value="Cytochrome P450"/>
    <property type="match status" value="1"/>
</dbReference>